<gene>
    <name evidence="3" type="ORF">ACFP7A_01175</name>
</gene>
<accession>A0ABW1WAC8</accession>
<dbReference type="SUPFAM" id="SSF52266">
    <property type="entry name" value="SGNH hydrolase"/>
    <property type="match status" value="1"/>
</dbReference>
<feature type="domain" description="SGNH hydrolase-type esterase" evidence="2">
    <location>
        <begin position="210"/>
        <end position="383"/>
    </location>
</feature>
<dbReference type="RefSeq" id="WP_253077307.1">
    <property type="nucleotide sequence ID" value="NZ_JAMXWN010000019.1"/>
</dbReference>
<dbReference type="InterPro" id="IPR018913">
    <property type="entry name" value="BppU_N"/>
</dbReference>
<comment type="caution">
    <text evidence="3">The sequence shown here is derived from an EMBL/GenBank/DDBJ whole genome shotgun (WGS) entry which is preliminary data.</text>
</comment>
<organism evidence="3 4">
    <name type="scientific">Sporolactobacillus kofuensis</name>
    <dbReference type="NCBI Taxonomy" id="269672"/>
    <lineage>
        <taxon>Bacteria</taxon>
        <taxon>Bacillati</taxon>
        <taxon>Bacillota</taxon>
        <taxon>Bacilli</taxon>
        <taxon>Bacillales</taxon>
        <taxon>Sporolactobacillaceae</taxon>
        <taxon>Sporolactobacillus</taxon>
    </lineage>
</organism>
<dbReference type="PANTHER" id="PTHR30383:SF5">
    <property type="entry name" value="SGNH HYDROLASE-TYPE ESTERASE DOMAIN-CONTAINING PROTEIN"/>
    <property type="match status" value="1"/>
</dbReference>
<dbReference type="Proteomes" id="UP001596267">
    <property type="component" value="Unassembled WGS sequence"/>
</dbReference>
<dbReference type="InterPro" id="IPR013830">
    <property type="entry name" value="SGNH_hydro"/>
</dbReference>
<protein>
    <submittedName>
        <fullName evidence="3">BppU family phage baseplate upper protein</fullName>
    </submittedName>
</protein>
<dbReference type="PANTHER" id="PTHR30383">
    <property type="entry name" value="THIOESTERASE 1/PROTEASE 1/LYSOPHOSPHOLIPASE L1"/>
    <property type="match status" value="1"/>
</dbReference>
<dbReference type="InterPro" id="IPR051532">
    <property type="entry name" value="Ester_Hydrolysis_Enzymes"/>
</dbReference>
<dbReference type="InterPro" id="IPR036514">
    <property type="entry name" value="SGNH_hydro_sf"/>
</dbReference>
<dbReference type="Pfam" id="PF13472">
    <property type="entry name" value="Lipase_GDSL_2"/>
    <property type="match status" value="1"/>
</dbReference>
<dbReference type="Gene3D" id="3.40.50.1110">
    <property type="entry name" value="SGNH hydrolase"/>
    <property type="match status" value="1"/>
</dbReference>
<proteinExistence type="predicted"/>
<dbReference type="Pfam" id="PF10651">
    <property type="entry name" value="BppU_N"/>
    <property type="match status" value="1"/>
</dbReference>
<sequence>MTNKLFNLVLDLSGRGIVPHIEIRRNDYDSNVFSVQVTQNGLPFDFTGMNPIFECLTPDGHYIRDDGTQFGTINVIDAEQGKLEYTLVNEIFAVLGQIDVAYFAFEEQNADLQNPTNRVSTGNFTFNVIADALTGTTAAQDYMSDVTTLIQQINQLKTDYDTLNLDNFVKVVDYNANNDSVAAQLADIASHTINKTRRKLLNKEPVVIVCFGDSVTWGYRTGAIQTANNYPAVLQTKLQYIYGYSGITVVNKGYPGQTSSYGLANFDANVTSQSPDLVIIMWGLNDHNGVNDIDYDTYVSNLRSMARKAKASGIEAILMSPTASIDHANDATRNYDLVNRNYAKACEFIAKEQGHEYVDMQEELIRLWKNNTINNSFYDGTVHLVDYSILADIIIKDALAFLYKADFNDKDFISFTAPYVFNSASTKTDFTSNALLRTYYNLDNSKPAEKIAFLFFNDKVGTVLNIFGMEGTTYGNITIQNFGVDLATISGTTGNTRDVIETLTLPGIGLYFIEFSAAKVDAGKIYYVSGIKIAKTISGETVDKSPQTLSLQNSWVSNPSGLFDSAKCFKKNGVVYLAGLIANGTSAEGTVITNLPQGMRPLSPLLCPIVSFDITNSLPVSGFLKIDINGDVSIYKNVKNTYATLNGIYFSVQ</sequence>
<dbReference type="EMBL" id="JBHSTQ010000001">
    <property type="protein sequence ID" value="MFC6385198.1"/>
    <property type="molecule type" value="Genomic_DNA"/>
</dbReference>
<evidence type="ECO:0000313" key="3">
    <source>
        <dbReference type="EMBL" id="MFC6385198.1"/>
    </source>
</evidence>
<evidence type="ECO:0000259" key="1">
    <source>
        <dbReference type="Pfam" id="PF10651"/>
    </source>
</evidence>
<keyword evidence="4" id="KW-1185">Reference proteome</keyword>
<evidence type="ECO:0000313" key="4">
    <source>
        <dbReference type="Proteomes" id="UP001596267"/>
    </source>
</evidence>
<feature type="domain" description="BppU N-terminal" evidence="1">
    <location>
        <begin position="7"/>
        <end position="155"/>
    </location>
</feature>
<evidence type="ECO:0000259" key="2">
    <source>
        <dbReference type="Pfam" id="PF13472"/>
    </source>
</evidence>
<reference evidence="4" key="1">
    <citation type="journal article" date="2019" name="Int. J. Syst. Evol. Microbiol.">
        <title>The Global Catalogue of Microorganisms (GCM) 10K type strain sequencing project: providing services to taxonomists for standard genome sequencing and annotation.</title>
        <authorList>
            <consortium name="The Broad Institute Genomics Platform"/>
            <consortium name="The Broad Institute Genome Sequencing Center for Infectious Disease"/>
            <person name="Wu L."/>
            <person name="Ma J."/>
        </authorList>
    </citation>
    <scope>NUCLEOTIDE SEQUENCE [LARGE SCALE GENOMIC DNA]</scope>
    <source>
        <strain evidence="4">CCUG 42001</strain>
    </source>
</reference>
<dbReference type="Gene3D" id="2.60.40.3350">
    <property type="match status" value="1"/>
</dbReference>
<name>A0ABW1WAC8_9BACL</name>